<dbReference type="HOGENOM" id="CLU_079444_0_0_1"/>
<dbReference type="AlphaFoldDB" id="A0A084R1N0"/>
<evidence type="ECO:0000313" key="2">
    <source>
        <dbReference type="Proteomes" id="UP000028524"/>
    </source>
</evidence>
<organism evidence="1 2">
    <name type="scientific">Stachybotrys chlorohalonatus (strain IBT 40285)</name>
    <dbReference type="NCBI Taxonomy" id="1283841"/>
    <lineage>
        <taxon>Eukaryota</taxon>
        <taxon>Fungi</taxon>
        <taxon>Dikarya</taxon>
        <taxon>Ascomycota</taxon>
        <taxon>Pezizomycotina</taxon>
        <taxon>Sordariomycetes</taxon>
        <taxon>Hypocreomycetidae</taxon>
        <taxon>Hypocreales</taxon>
        <taxon>Stachybotryaceae</taxon>
        <taxon>Stachybotrys</taxon>
    </lineage>
</organism>
<dbReference type="EMBL" id="KL659308">
    <property type="protein sequence ID" value="KFA70115.1"/>
    <property type="molecule type" value="Genomic_DNA"/>
</dbReference>
<keyword evidence="2" id="KW-1185">Reference proteome</keyword>
<evidence type="ECO:0000313" key="1">
    <source>
        <dbReference type="EMBL" id="KFA70115.1"/>
    </source>
</evidence>
<dbReference type="Proteomes" id="UP000028524">
    <property type="component" value="Unassembled WGS sequence"/>
</dbReference>
<name>A0A084R1N0_STAC4</name>
<accession>A0A084R1N0</accession>
<proteinExistence type="predicted"/>
<protein>
    <submittedName>
        <fullName evidence="1">Uncharacterized protein</fullName>
    </submittedName>
</protein>
<reference evidence="1 2" key="1">
    <citation type="journal article" date="2014" name="BMC Genomics">
        <title>Comparative genome sequencing reveals chemotype-specific gene clusters in the toxigenic black mold Stachybotrys.</title>
        <authorList>
            <person name="Semeiks J."/>
            <person name="Borek D."/>
            <person name="Otwinowski Z."/>
            <person name="Grishin N.V."/>
        </authorList>
    </citation>
    <scope>NUCLEOTIDE SEQUENCE [LARGE SCALE GENOMIC DNA]</scope>
    <source>
        <strain evidence="1 2">IBT 40285</strain>
    </source>
</reference>
<sequence>MDNSELFFTVPDALSLSPPSSPWTPVAVPGLEQQPFDPENLIDVSEPAHESHWPSYSDADYQLSHWCRTVYLVVGRDEEQIAFPIQGRYLLRIPEISRFSISGGNYYLKEYSQNVVKCVLFSLMSQAEEREDKLPRTRFWRENSSPSFFVSLYYLATTLEMEWLADQAMTALEELCKHGHSLKLLFEAADLTKLIDDKRFVTWLGPKVIHHEAFLVGTWASSLEAASSLRALILPSPCPIPVFSSENHHSSVSVHGTQNHAASHTTAGSVYIRDGRNRSDLPSSKKWGASYGTFRALPCGGGMGG</sequence>
<dbReference type="OrthoDB" id="10313302at2759"/>
<dbReference type="InParanoid" id="A0A084R1N0"/>
<gene>
    <name evidence="1" type="ORF">S40285_10091</name>
</gene>